<evidence type="ECO:0000313" key="2">
    <source>
        <dbReference type="Proteomes" id="UP000708208"/>
    </source>
</evidence>
<sequence length="205" mass="23949">MIINSGNQPITNFYWNGEFIEQVTNYKYLGIEITRNGKFNKHLKEILQKSNSALTQLMQTVADSRVKDIDISRRLFDALVTSIPMYAFPIWGMKFVDKLEKLQTRCLRWLTGSSTYTPGHILRLETGWVSTKLIICKSILTTICNVALKPSSTEEAKSCLKFLIREENHDNMINQWKHFFEEYNLSADLMYLILDYTIKRHNNII</sequence>
<dbReference type="OrthoDB" id="5953030at2759"/>
<evidence type="ECO:0000313" key="1">
    <source>
        <dbReference type="EMBL" id="CAG7820412.1"/>
    </source>
</evidence>
<dbReference type="Proteomes" id="UP000708208">
    <property type="component" value="Unassembled WGS sequence"/>
</dbReference>
<dbReference type="AlphaFoldDB" id="A0A8J2KV78"/>
<comment type="caution">
    <text evidence="1">The sequence shown here is derived from an EMBL/GenBank/DDBJ whole genome shotgun (WGS) entry which is preliminary data.</text>
</comment>
<organism evidence="1 2">
    <name type="scientific">Allacma fusca</name>
    <dbReference type="NCBI Taxonomy" id="39272"/>
    <lineage>
        <taxon>Eukaryota</taxon>
        <taxon>Metazoa</taxon>
        <taxon>Ecdysozoa</taxon>
        <taxon>Arthropoda</taxon>
        <taxon>Hexapoda</taxon>
        <taxon>Collembola</taxon>
        <taxon>Symphypleona</taxon>
        <taxon>Sminthuridae</taxon>
        <taxon>Allacma</taxon>
    </lineage>
</organism>
<name>A0A8J2KV78_9HEXA</name>
<protein>
    <submittedName>
        <fullName evidence="1">Uncharacterized protein</fullName>
    </submittedName>
</protein>
<gene>
    <name evidence="1" type="ORF">AFUS01_LOCUS30802</name>
</gene>
<dbReference type="EMBL" id="CAJVCH010477530">
    <property type="protein sequence ID" value="CAG7820412.1"/>
    <property type="molecule type" value="Genomic_DNA"/>
</dbReference>
<keyword evidence="2" id="KW-1185">Reference proteome</keyword>
<dbReference type="PANTHER" id="PTHR47027:SF20">
    <property type="entry name" value="REVERSE TRANSCRIPTASE-LIKE PROTEIN WITH RNA-DIRECTED DNA POLYMERASE DOMAIN"/>
    <property type="match status" value="1"/>
</dbReference>
<dbReference type="PANTHER" id="PTHR47027">
    <property type="entry name" value="REVERSE TRANSCRIPTASE DOMAIN-CONTAINING PROTEIN"/>
    <property type="match status" value="1"/>
</dbReference>
<proteinExistence type="predicted"/>
<accession>A0A8J2KV78</accession>
<reference evidence="1" key="1">
    <citation type="submission" date="2021-06" db="EMBL/GenBank/DDBJ databases">
        <authorList>
            <person name="Hodson N. C."/>
            <person name="Mongue J. A."/>
            <person name="Jaron S. K."/>
        </authorList>
    </citation>
    <scope>NUCLEOTIDE SEQUENCE</scope>
</reference>